<dbReference type="AlphaFoldDB" id="A0A9D7XC84"/>
<organism evidence="2 3">
    <name type="scientific">Candidatus Defluviibacterium haderslevense</name>
    <dbReference type="NCBI Taxonomy" id="2981993"/>
    <lineage>
        <taxon>Bacteria</taxon>
        <taxon>Pseudomonadati</taxon>
        <taxon>Bacteroidota</taxon>
        <taxon>Saprospiria</taxon>
        <taxon>Saprospirales</taxon>
        <taxon>Saprospiraceae</taxon>
        <taxon>Candidatus Defluviibacterium</taxon>
    </lineage>
</organism>
<evidence type="ECO:0000313" key="2">
    <source>
        <dbReference type="EMBL" id="MBK9716484.1"/>
    </source>
</evidence>
<dbReference type="Pfam" id="PF01755">
    <property type="entry name" value="Glyco_transf_25"/>
    <property type="match status" value="1"/>
</dbReference>
<gene>
    <name evidence="2" type="ORF">IPO85_02975</name>
</gene>
<comment type="caution">
    <text evidence="2">The sequence shown here is derived from an EMBL/GenBank/DDBJ whole genome shotgun (WGS) entry which is preliminary data.</text>
</comment>
<protein>
    <submittedName>
        <fullName evidence="2">Glycosyltransferase family 25 protein</fullName>
    </submittedName>
</protein>
<accession>A0A9D7XC84</accession>
<reference evidence="2 3" key="1">
    <citation type="submission" date="2020-10" db="EMBL/GenBank/DDBJ databases">
        <title>Connecting structure to function with the recovery of over 1000 high-quality activated sludge metagenome-assembled genomes encoding full-length rRNA genes using long-read sequencing.</title>
        <authorList>
            <person name="Singleton C.M."/>
            <person name="Petriglieri F."/>
            <person name="Kristensen J.M."/>
            <person name="Kirkegaard R.H."/>
            <person name="Michaelsen T.Y."/>
            <person name="Andersen M.H."/>
            <person name="Karst S.M."/>
            <person name="Dueholm M.S."/>
            <person name="Nielsen P.H."/>
            <person name="Albertsen M."/>
        </authorList>
    </citation>
    <scope>NUCLEOTIDE SEQUENCE [LARGE SCALE GENOMIC DNA]</scope>
    <source>
        <strain evidence="2">Ribe_18-Q3-R11-54_BAT3C.373</strain>
    </source>
</reference>
<evidence type="ECO:0000313" key="3">
    <source>
        <dbReference type="Proteomes" id="UP000808349"/>
    </source>
</evidence>
<evidence type="ECO:0000259" key="1">
    <source>
        <dbReference type="Pfam" id="PF01755"/>
    </source>
</evidence>
<dbReference type="Proteomes" id="UP000808349">
    <property type="component" value="Unassembled WGS sequence"/>
</dbReference>
<dbReference type="EMBL" id="JADKFW010000004">
    <property type="protein sequence ID" value="MBK9716484.1"/>
    <property type="molecule type" value="Genomic_DNA"/>
</dbReference>
<dbReference type="InterPro" id="IPR002654">
    <property type="entry name" value="Glyco_trans_25"/>
</dbReference>
<dbReference type="CDD" id="cd06532">
    <property type="entry name" value="Glyco_transf_25"/>
    <property type="match status" value="1"/>
</dbReference>
<name>A0A9D7XC84_9BACT</name>
<feature type="domain" description="Glycosyl transferase family 25" evidence="1">
    <location>
        <begin position="16"/>
        <end position="221"/>
    </location>
</feature>
<sequence length="259" mass="30413">MADTPESKHIFNKYFDHIFVLTIDSSKERQKLIETQLSDVAFSFFYGVNKNQIKKQDWIALGFYDEKKAISMERFSKSMSLGELACAQGHYLIYKEIIEKGYSNVLILEDDIIIKKGTLEKLNQMMNEIPKKWDILYLDYDKNEKNHLGTFLKQCFYSFQHFFGLMKFNYKMIWNYYSKPFSKHLRRAGYHYFADAYAISNYGCKKIIELQTPLIFPADHVLPWAITNEHLVGFLCVPKLVMQTSQQGDGSTSMVINQF</sequence>
<proteinExistence type="predicted"/>